<sequence length="142" mass="15593">MNTLSRFIIVSIFSLFAVSCASEGNIIPELNPANNASDAPAALLDVEAFLQINMQPVEGGCEEPLSVNLLNSNGLDFMTTVSPIDGVYHLSYDEELSYGPYSVKFYHPQTGEVVGSTSFYITSEDLDQENYIKDFTYDACPQ</sequence>
<proteinExistence type="predicted"/>
<reference evidence="2 3" key="1">
    <citation type="submission" date="2020-04" db="EMBL/GenBank/DDBJ databases">
        <title>Flammeovirga sp. SR4, a novel species isolated from seawater.</title>
        <authorList>
            <person name="Wang X."/>
        </authorList>
    </citation>
    <scope>NUCLEOTIDE SEQUENCE [LARGE SCALE GENOMIC DNA]</scope>
    <source>
        <strain evidence="2 3">SR4</strain>
    </source>
</reference>
<evidence type="ECO:0000313" key="2">
    <source>
        <dbReference type="EMBL" id="NLR92031.1"/>
    </source>
</evidence>
<dbReference type="PROSITE" id="PS51257">
    <property type="entry name" value="PROKAR_LIPOPROTEIN"/>
    <property type="match status" value="1"/>
</dbReference>
<feature type="signal peptide" evidence="1">
    <location>
        <begin position="1"/>
        <end position="21"/>
    </location>
</feature>
<evidence type="ECO:0000313" key="3">
    <source>
        <dbReference type="Proteomes" id="UP000585050"/>
    </source>
</evidence>
<comment type="caution">
    <text evidence="2">The sequence shown here is derived from an EMBL/GenBank/DDBJ whole genome shotgun (WGS) entry which is preliminary data.</text>
</comment>
<feature type="chain" id="PRO_5030679135" description="Lipoprotein" evidence="1">
    <location>
        <begin position="22"/>
        <end position="142"/>
    </location>
</feature>
<name>A0A7X8SKS4_9BACT</name>
<evidence type="ECO:0000256" key="1">
    <source>
        <dbReference type="SAM" id="SignalP"/>
    </source>
</evidence>
<evidence type="ECO:0008006" key="4">
    <source>
        <dbReference type="Google" id="ProtNLM"/>
    </source>
</evidence>
<dbReference type="Proteomes" id="UP000585050">
    <property type="component" value="Unassembled WGS sequence"/>
</dbReference>
<accession>A0A7X8SKS4</accession>
<keyword evidence="1" id="KW-0732">Signal</keyword>
<organism evidence="2 3">
    <name type="scientific">Flammeovirga agarivorans</name>
    <dbReference type="NCBI Taxonomy" id="2726742"/>
    <lineage>
        <taxon>Bacteria</taxon>
        <taxon>Pseudomonadati</taxon>
        <taxon>Bacteroidota</taxon>
        <taxon>Cytophagia</taxon>
        <taxon>Cytophagales</taxon>
        <taxon>Flammeovirgaceae</taxon>
        <taxon>Flammeovirga</taxon>
    </lineage>
</organism>
<dbReference type="EMBL" id="JABAIL010000003">
    <property type="protein sequence ID" value="NLR92031.1"/>
    <property type="molecule type" value="Genomic_DNA"/>
</dbReference>
<dbReference type="AlphaFoldDB" id="A0A7X8SKS4"/>
<dbReference type="RefSeq" id="WP_168882737.1">
    <property type="nucleotide sequence ID" value="NZ_JABAIL010000003.1"/>
</dbReference>
<gene>
    <name evidence="2" type="ORF">HGP29_12470</name>
</gene>
<keyword evidence="3" id="KW-1185">Reference proteome</keyword>
<protein>
    <recommendedName>
        <fullName evidence="4">Lipoprotein</fullName>
    </recommendedName>
</protein>